<dbReference type="InterPro" id="IPR038062">
    <property type="entry name" value="ScdA-like_N_sf"/>
</dbReference>
<gene>
    <name evidence="3" type="ORF">ACFO4R_06190</name>
</gene>
<keyword evidence="1" id="KW-0732">Signal</keyword>
<reference evidence="4" key="1">
    <citation type="journal article" date="2019" name="Int. J. Syst. Evol. Microbiol.">
        <title>The Global Catalogue of Microorganisms (GCM) 10K type strain sequencing project: providing services to taxonomists for standard genome sequencing and annotation.</title>
        <authorList>
            <consortium name="The Broad Institute Genomics Platform"/>
            <consortium name="The Broad Institute Genome Sequencing Center for Infectious Disease"/>
            <person name="Wu L."/>
            <person name="Ma J."/>
        </authorList>
    </citation>
    <scope>NUCLEOTIDE SEQUENCE [LARGE SCALE GENOMIC DNA]</scope>
    <source>
        <strain evidence="4">CCUG 46385</strain>
    </source>
</reference>
<proteinExistence type="predicted"/>
<dbReference type="SUPFAM" id="SSF140683">
    <property type="entry name" value="SP0561-like"/>
    <property type="match status" value="1"/>
</dbReference>
<evidence type="ECO:0000313" key="3">
    <source>
        <dbReference type="EMBL" id="MFC4804670.1"/>
    </source>
</evidence>
<sequence>MARYINVKDKVGEILEKYPETLEVFVVNGFEQLKNPTLRKAMANSVTLETALKMKKVNAELFCEKLEDAIRQEREGIDQTLREEGSFAQGDVRIEGVLPCPIRIPLLENFTKELEKIQPTLDKKIGYDLRAASMGMDWIKEQVVQGKEELLPDMMLSAGFDLFFDKKYMGQFNDKGIFCAPDVEFNRDFCNDNIDLRDPKKEYSIIGVVPAIIMVNERLLGGRKMPQGWEDILSPEFENTLALPMHDLDLFNAVIIHIYKMYAEEGINNLARSFQKSLHPAQMVKSKGLLAQSAEPVISISPYFFTQILPENGPIKPVWPKEGAIVSPIFLIAKKEKEELKPFLDYFLSKEVGEIFSANGKFPSTNCHVDNKLTGDQGFCWVGWDYIHDNNVGEILERCEAVFKELVQ</sequence>
<accession>A0ABV9QJA5</accession>
<dbReference type="EMBL" id="JBHSHL010000022">
    <property type="protein sequence ID" value="MFC4804670.1"/>
    <property type="molecule type" value="Genomic_DNA"/>
</dbReference>
<name>A0ABV9QJA5_9FIRM</name>
<protein>
    <submittedName>
        <fullName evidence="3">ABC transporter substrate-binding protein</fullName>
    </submittedName>
</protein>
<evidence type="ECO:0000313" key="4">
    <source>
        <dbReference type="Proteomes" id="UP001595916"/>
    </source>
</evidence>
<dbReference type="Pfam" id="PF08984">
    <property type="entry name" value="DUF1858"/>
    <property type="match status" value="1"/>
</dbReference>
<keyword evidence="4" id="KW-1185">Reference proteome</keyword>
<dbReference type="Gene3D" id="1.10.3910.10">
    <property type="entry name" value="SP0561-like"/>
    <property type="match status" value="1"/>
</dbReference>
<dbReference type="PANTHER" id="PTHR30006">
    <property type="entry name" value="THIAMINE-BINDING PERIPLASMIC PROTEIN-RELATED"/>
    <property type="match status" value="1"/>
</dbReference>
<dbReference type="Gene3D" id="3.40.190.10">
    <property type="entry name" value="Periplasmic binding protein-like II"/>
    <property type="match status" value="2"/>
</dbReference>
<evidence type="ECO:0000259" key="2">
    <source>
        <dbReference type="Pfam" id="PF08984"/>
    </source>
</evidence>
<dbReference type="InterPro" id="IPR015077">
    <property type="entry name" value="DUF1858"/>
</dbReference>
<dbReference type="Proteomes" id="UP001595916">
    <property type="component" value="Unassembled WGS sequence"/>
</dbReference>
<dbReference type="PANTHER" id="PTHR30006:SF2">
    <property type="entry name" value="ABC TRANSPORTER SUBSTRATE-BINDING PROTEIN"/>
    <property type="match status" value="1"/>
</dbReference>
<organism evidence="3 4">
    <name type="scientific">Filifactor villosus</name>
    <dbReference type="NCBI Taxonomy" id="29374"/>
    <lineage>
        <taxon>Bacteria</taxon>
        <taxon>Bacillati</taxon>
        <taxon>Bacillota</taxon>
        <taxon>Clostridia</taxon>
        <taxon>Peptostreptococcales</taxon>
        <taxon>Filifactoraceae</taxon>
        <taxon>Filifactor</taxon>
    </lineage>
</organism>
<dbReference type="SUPFAM" id="SSF53850">
    <property type="entry name" value="Periplasmic binding protein-like II"/>
    <property type="match status" value="1"/>
</dbReference>
<dbReference type="RefSeq" id="WP_379788184.1">
    <property type="nucleotide sequence ID" value="NZ_JBHSHL010000022.1"/>
</dbReference>
<evidence type="ECO:0000256" key="1">
    <source>
        <dbReference type="ARBA" id="ARBA00022729"/>
    </source>
</evidence>
<comment type="caution">
    <text evidence="3">The sequence shown here is derived from an EMBL/GenBank/DDBJ whole genome shotgun (WGS) entry which is preliminary data.</text>
</comment>
<dbReference type="Pfam" id="PF13343">
    <property type="entry name" value="SBP_bac_6"/>
    <property type="match status" value="1"/>
</dbReference>
<feature type="domain" description="DUF1858" evidence="2">
    <location>
        <begin position="5"/>
        <end position="62"/>
    </location>
</feature>